<sequence length="229" mass="26410">KRKIVNCAFGSNVPKLMSMITEELDIERKCRDGQAERIYYELTEMCSFELERFNAKKIQDEEIEKIEREAAEAKRRAYITFVTDEVMKNAGDMGVTLNMPHIVTRDLFKRMTEQGDKFGLQAKDKKTACISEEDLEVLHFEIENPLPPYVLKLIKKKEALMICWKAAELEERPITNILREMTCLLAEDQPVPDDENAKKPALLKHHSIVLSDEELKELGMSDVCENATN</sequence>
<keyword evidence="2" id="KW-1185">Reference proteome</keyword>
<organism evidence="1 2">
    <name type="scientific">Pseudolycoriella hygida</name>
    <dbReference type="NCBI Taxonomy" id="35572"/>
    <lineage>
        <taxon>Eukaryota</taxon>
        <taxon>Metazoa</taxon>
        <taxon>Ecdysozoa</taxon>
        <taxon>Arthropoda</taxon>
        <taxon>Hexapoda</taxon>
        <taxon>Insecta</taxon>
        <taxon>Pterygota</taxon>
        <taxon>Neoptera</taxon>
        <taxon>Endopterygota</taxon>
        <taxon>Diptera</taxon>
        <taxon>Nematocera</taxon>
        <taxon>Sciaroidea</taxon>
        <taxon>Sciaridae</taxon>
        <taxon>Pseudolycoriella</taxon>
    </lineage>
</organism>
<name>A0A9Q0S6X4_9DIPT</name>
<dbReference type="Proteomes" id="UP001151699">
    <property type="component" value="Chromosome A"/>
</dbReference>
<dbReference type="AlphaFoldDB" id="A0A9Q0S6X4"/>
<gene>
    <name evidence="1" type="ORF">Bhyg_00802</name>
</gene>
<dbReference type="OrthoDB" id="10263751at2759"/>
<dbReference type="EMBL" id="WJQU01000001">
    <property type="protein sequence ID" value="KAJ6645595.1"/>
    <property type="molecule type" value="Genomic_DNA"/>
</dbReference>
<proteinExistence type="predicted"/>
<accession>A0A9Q0S6X4</accession>
<comment type="caution">
    <text evidence="1">The sequence shown here is derived from an EMBL/GenBank/DDBJ whole genome shotgun (WGS) entry which is preliminary data.</text>
</comment>
<protein>
    <submittedName>
        <fullName evidence="1">Uncharacterized protein</fullName>
    </submittedName>
</protein>
<reference evidence="1" key="1">
    <citation type="submission" date="2022-07" db="EMBL/GenBank/DDBJ databases">
        <authorList>
            <person name="Trinca V."/>
            <person name="Uliana J.V.C."/>
            <person name="Torres T.T."/>
            <person name="Ward R.J."/>
            <person name="Monesi N."/>
        </authorList>
    </citation>
    <scope>NUCLEOTIDE SEQUENCE</scope>
    <source>
        <strain evidence="1">HSMRA1968</strain>
        <tissue evidence="1">Whole embryos</tissue>
    </source>
</reference>
<evidence type="ECO:0000313" key="2">
    <source>
        <dbReference type="Proteomes" id="UP001151699"/>
    </source>
</evidence>
<feature type="non-terminal residue" evidence="1">
    <location>
        <position position="1"/>
    </location>
</feature>
<evidence type="ECO:0000313" key="1">
    <source>
        <dbReference type="EMBL" id="KAJ6645595.1"/>
    </source>
</evidence>
<feature type="non-terminal residue" evidence="1">
    <location>
        <position position="229"/>
    </location>
</feature>